<dbReference type="PANTHER" id="PTHR23198">
    <property type="entry name" value="NUCLEOPORIN"/>
    <property type="match status" value="1"/>
</dbReference>
<comment type="caution">
    <text evidence="12">The sequence shown here is derived from an EMBL/GenBank/DDBJ whole genome shotgun (WGS) entry which is preliminary data.</text>
</comment>
<dbReference type="InterPro" id="IPR021967">
    <property type="entry name" value="Nup98_C"/>
</dbReference>
<evidence type="ECO:0000256" key="3">
    <source>
        <dbReference type="ARBA" id="ARBA00022448"/>
    </source>
</evidence>
<dbReference type="Pfam" id="PF12110">
    <property type="entry name" value="Nup96"/>
    <property type="match status" value="1"/>
</dbReference>
<dbReference type="InterPro" id="IPR036903">
    <property type="entry name" value="Nup98_auto-Pept-S59_dom_sf"/>
</dbReference>
<name>A0AAV8UL56_9RHOD</name>
<keyword evidence="6" id="KW-0653">Protein transport</keyword>
<proteinExistence type="inferred from homology"/>
<dbReference type="InterPro" id="IPR007230">
    <property type="entry name" value="Nup98_auto-Pept-S59_dom"/>
</dbReference>
<evidence type="ECO:0000256" key="9">
    <source>
        <dbReference type="ARBA" id="ARBA00023242"/>
    </source>
</evidence>
<keyword evidence="9" id="KW-0539">Nucleus</keyword>
<keyword evidence="5" id="KW-0509">mRNA transport</keyword>
<keyword evidence="3" id="KW-0813">Transport</keyword>
<reference evidence="12 13" key="1">
    <citation type="journal article" date="2023" name="Nat. Commun.">
        <title>Origin of minicircular mitochondrial genomes in red algae.</title>
        <authorList>
            <person name="Lee Y."/>
            <person name="Cho C.H."/>
            <person name="Lee Y.M."/>
            <person name="Park S.I."/>
            <person name="Yang J.H."/>
            <person name="West J.A."/>
            <person name="Bhattacharya D."/>
            <person name="Yoon H.S."/>
        </authorList>
    </citation>
    <scope>NUCLEOTIDE SEQUENCE [LARGE SCALE GENOMIC DNA]</scope>
    <source>
        <strain evidence="12 13">CCMP1338</strain>
        <tissue evidence="12">Whole cell</tissue>
    </source>
</reference>
<dbReference type="Proteomes" id="UP001157974">
    <property type="component" value="Unassembled WGS sequence"/>
</dbReference>
<evidence type="ECO:0000259" key="11">
    <source>
        <dbReference type="PROSITE" id="PS51434"/>
    </source>
</evidence>
<dbReference type="AlphaFoldDB" id="A0AAV8UL56"/>
<comment type="similarity">
    <text evidence="2">Belongs to the nucleoporin GLFG family.</text>
</comment>
<evidence type="ECO:0000256" key="6">
    <source>
        <dbReference type="ARBA" id="ARBA00022927"/>
    </source>
</evidence>
<evidence type="ECO:0000313" key="12">
    <source>
        <dbReference type="EMBL" id="KAJ8903285.1"/>
    </source>
</evidence>
<evidence type="ECO:0000256" key="2">
    <source>
        <dbReference type="ARBA" id="ARBA00008926"/>
    </source>
</evidence>
<evidence type="ECO:0000313" key="13">
    <source>
        <dbReference type="Proteomes" id="UP001157974"/>
    </source>
</evidence>
<dbReference type="Pfam" id="PF04096">
    <property type="entry name" value="Nucleoporin2"/>
    <property type="match status" value="1"/>
</dbReference>
<organism evidence="12 13">
    <name type="scientific">Rhodosorus marinus</name>
    <dbReference type="NCBI Taxonomy" id="101924"/>
    <lineage>
        <taxon>Eukaryota</taxon>
        <taxon>Rhodophyta</taxon>
        <taxon>Stylonematophyceae</taxon>
        <taxon>Stylonematales</taxon>
        <taxon>Stylonemataceae</taxon>
        <taxon>Rhodosorus</taxon>
    </lineage>
</organism>
<feature type="compositionally biased region" description="Basic and acidic residues" evidence="10">
    <location>
        <begin position="215"/>
        <end position="228"/>
    </location>
</feature>
<gene>
    <name evidence="12" type="ORF">NDN08_004394</name>
</gene>
<evidence type="ECO:0000256" key="8">
    <source>
        <dbReference type="ARBA" id="ARBA00023132"/>
    </source>
</evidence>
<feature type="domain" description="Peptidase S59" evidence="11">
    <location>
        <begin position="8"/>
        <end position="138"/>
    </location>
</feature>
<keyword evidence="8" id="KW-0906">Nuclear pore complex</keyword>
<keyword evidence="4" id="KW-0068">Autocatalytic cleavage</keyword>
<dbReference type="SUPFAM" id="SSF82215">
    <property type="entry name" value="C-terminal autoproteolytic domain of nucleoporin nup98"/>
    <property type="match status" value="1"/>
</dbReference>
<dbReference type="PANTHER" id="PTHR23198:SF6">
    <property type="entry name" value="NUCLEAR PORE COMPLEX PROTEIN NUP98-NUP96"/>
    <property type="match status" value="1"/>
</dbReference>
<dbReference type="GO" id="GO:0005643">
    <property type="term" value="C:nuclear pore"/>
    <property type="evidence" value="ECO:0007669"/>
    <property type="project" value="UniProtKB-SubCell"/>
</dbReference>
<dbReference type="Gene3D" id="3.30.1610.10">
    <property type="entry name" value="Peptidase S59, nucleoporin"/>
    <property type="match status" value="1"/>
</dbReference>
<keyword evidence="13" id="KW-1185">Reference proteome</keyword>
<dbReference type="GO" id="GO:0051028">
    <property type="term" value="P:mRNA transport"/>
    <property type="evidence" value="ECO:0007669"/>
    <property type="project" value="UniProtKB-KW"/>
</dbReference>
<evidence type="ECO:0000256" key="1">
    <source>
        <dbReference type="ARBA" id="ARBA00004567"/>
    </source>
</evidence>
<keyword evidence="7" id="KW-0811">Translocation</keyword>
<evidence type="ECO:0000256" key="10">
    <source>
        <dbReference type="SAM" id="MobiDB-lite"/>
    </source>
</evidence>
<dbReference type="PROSITE" id="PS51434">
    <property type="entry name" value="NUP_C"/>
    <property type="match status" value="1"/>
</dbReference>
<dbReference type="GO" id="GO:0017056">
    <property type="term" value="F:structural constituent of nuclear pore"/>
    <property type="evidence" value="ECO:0007669"/>
    <property type="project" value="InterPro"/>
</dbReference>
<comment type="subcellular location">
    <subcellularLocation>
        <location evidence="1">Nucleus</location>
        <location evidence="1">Nuclear pore complex</location>
    </subcellularLocation>
</comment>
<evidence type="ECO:0000256" key="7">
    <source>
        <dbReference type="ARBA" id="ARBA00023010"/>
    </source>
</evidence>
<dbReference type="InterPro" id="IPR037665">
    <property type="entry name" value="Nucleoporin_S59-like"/>
</dbReference>
<evidence type="ECO:0000256" key="5">
    <source>
        <dbReference type="ARBA" id="ARBA00022816"/>
    </source>
</evidence>
<protein>
    <recommendedName>
        <fullName evidence="11">Peptidase S59 domain-containing protein</fullName>
    </recommendedName>
</protein>
<sequence length="1007" mass="112291">MAAPRLSRDAYFCRPSVERLRECSETERAAVHNFQVGRRGFGSIVWKGFTDVRDLDLDQLVDIGRRYVSVGEGCEEQYARKLSKPATLVLDMHSESSIRGEGSAYLEEILREECRLQLASFLNYDEDLDVLTVGVDHFSRYGFLDESDDEHTPSAVGPLGPEGTSNQQRDAEVSDLKGATVEKVGTTTPSRILSVPDDWSDAGDEQSSPAENEDDIQKTEDSEAADETKASVFDSLEIPRLHRMQRLLFPHKGEEIAPVSDSEMLVEESLVSADAVDEQGRRVRPRHLESPRMKGRIKSSTFSVSVLRNAIQQTQMAPTLLDTLHPVPSIQDSVASGAEGSTRDPMLRLGRSFRCAFGGNGNLCTPVLPQRAGESFGIRIVRISKQHPKEFYGEALQTHMKEWERDEYDSMGTGKLSQPTLENIFAVAPTARDTSLQVLVEHFERYQQKHLAIIFGLLLALYGEYDGAQDHIIRFRISRWLEEHACSWAKDEHSAGNYYQDVYSTLSSGKVDEAAQSLLEKGDYRLALLVSRSMEFPGSSFHRDVDEFANRFTVGDAGEKTREDVLDLLHLLSGNIEKSRQLKEVSWYRAFALFLWYSKSGRKDIGSLANAVEAFTTAWDSSRIAGPPVPPHASDLNLDERYAVAKNGETDSAYEILCLFSNIAHEHGLERAISTTSFGSEKAILDFTGSWMLYQWLRGIVGAGARLRQELRVHATFAEQLEGNSMPLWSVYVMASAQTSAFRDWELRSLIWRLWPKIVKDTAEVRGREEALEPEAFLCGVLKVPYDWILEAKVLWARYRQAHAEEAELLCKLGADWNEMEASSDAHDLICDKIAPKIASMAVRSLRGWETAAKRLINLLSTLSASSLPDWNVKGGVLLTFLKLLADDEAEKCKAWNDPAVLHSFMTGVSRFSSDESEEQTFLKLVMANFGASLQRRLLLKKNIEEGEESGANLAEIARGDLITVCLSPSHGLQLAGEYAGDDALGTYDNLFWSVPLGSGFGVPVGL</sequence>
<dbReference type="GO" id="GO:0015031">
    <property type="term" value="P:protein transport"/>
    <property type="evidence" value="ECO:0007669"/>
    <property type="project" value="UniProtKB-KW"/>
</dbReference>
<evidence type="ECO:0000256" key="4">
    <source>
        <dbReference type="ARBA" id="ARBA00022813"/>
    </source>
</evidence>
<accession>A0AAV8UL56</accession>
<feature type="region of interest" description="Disordered" evidence="10">
    <location>
        <begin position="146"/>
        <end position="228"/>
    </location>
</feature>
<dbReference type="EMBL" id="JAMWBK010000007">
    <property type="protein sequence ID" value="KAJ8903285.1"/>
    <property type="molecule type" value="Genomic_DNA"/>
</dbReference>
<dbReference type="Gene3D" id="1.25.40.690">
    <property type="match status" value="1"/>
</dbReference>